<evidence type="ECO:0000313" key="1">
    <source>
        <dbReference type="EMBL" id="EKX47529.1"/>
    </source>
</evidence>
<evidence type="ECO:0000313" key="2">
    <source>
        <dbReference type="EnsemblProtists" id="EKX47529"/>
    </source>
</evidence>
<dbReference type="PaxDb" id="55529-EKX47529"/>
<reference evidence="2" key="3">
    <citation type="submission" date="2015-06" db="UniProtKB">
        <authorList>
            <consortium name="EnsemblProtists"/>
        </authorList>
    </citation>
    <scope>IDENTIFICATION</scope>
</reference>
<dbReference type="KEGG" id="gtt:GUITHDRAFT_152017"/>
<dbReference type="GeneID" id="17304338"/>
<dbReference type="Proteomes" id="UP000011087">
    <property type="component" value="Unassembled WGS sequence"/>
</dbReference>
<keyword evidence="3" id="KW-1185">Reference proteome</keyword>
<dbReference type="EnsemblProtists" id="EKX47529">
    <property type="protein sequence ID" value="EKX47529"/>
    <property type="gene ID" value="GUITHDRAFT_152017"/>
</dbReference>
<dbReference type="RefSeq" id="XP_005834509.1">
    <property type="nucleotide sequence ID" value="XM_005834452.1"/>
</dbReference>
<proteinExistence type="predicted"/>
<dbReference type="AlphaFoldDB" id="L1JHB5"/>
<protein>
    <submittedName>
        <fullName evidence="1 2">Uncharacterized protein</fullName>
    </submittedName>
</protein>
<dbReference type="EMBL" id="JH992989">
    <property type="protein sequence ID" value="EKX47529.1"/>
    <property type="molecule type" value="Genomic_DNA"/>
</dbReference>
<organism evidence="1">
    <name type="scientific">Guillardia theta (strain CCMP2712)</name>
    <name type="common">Cryptophyte</name>
    <dbReference type="NCBI Taxonomy" id="905079"/>
    <lineage>
        <taxon>Eukaryota</taxon>
        <taxon>Cryptophyceae</taxon>
        <taxon>Pyrenomonadales</taxon>
        <taxon>Geminigeraceae</taxon>
        <taxon>Guillardia</taxon>
    </lineage>
</organism>
<accession>L1JHB5</accession>
<evidence type="ECO:0000313" key="3">
    <source>
        <dbReference type="Proteomes" id="UP000011087"/>
    </source>
</evidence>
<reference evidence="1 3" key="1">
    <citation type="journal article" date="2012" name="Nature">
        <title>Algal genomes reveal evolutionary mosaicism and the fate of nucleomorphs.</title>
        <authorList>
            <consortium name="DOE Joint Genome Institute"/>
            <person name="Curtis B.A."/>
            <person name="Tanifuji G."/>
            <person name="Burki F."/>
            <person name="Gruber A."/>
            <person name="Irimia M."/>
            <person name="Maruyama S."/>
            <person name="Arias M.C."/>
            <person name="Ball S.G."/>
            <person name="Gile G.H."/>
            <person name="Hirakawa Y."/>
            <person name="Hopkins J.F."/>
            <person name="Kuo A."/>
            <person name="Rensing S.A."/>
            <person name="Schmutz J."/>
            <person name="Symeonidi A."/>
            <person name="Elias M."/>
            <person name="Eveleigh R.J."/>
            <person name="Herman E.K."/>
            <person name="Klute M.J."/>
            <person name="Nakayama T."/>
            <person name="Obornik M."/>
            <person name="Reyes-Prieto A."/>
            <person name="Armbrust E.V."/>
            <person name="Aves S.J."/>
            <person name="Beiko R.G."/>
            <person name="Coutinho P."/>
            <person name="Dacks J.B."/>
            <person name="Durnford D.G."/>
            <person name="Fast N.M."/>
            <person name="Green B.R."/>
            <person name="Grisdale C.J."/>
            <person name="Hempel F."/>
            <person name="Henrissat B."/>
            <person name="Hoppner M.P."/>
            <person name="Ishida K."/>
            <person name="Kim E."/>
            <person name="Koreny L."/>
            <person name="Kroth P.G."/>
            <person name="Liu Y."/>
            <person name="Malik S.B."/>
            <person name="Maier U.G."/>
            <person name="McRose D."/>
            <person name="Mock T."/>
            <person name="Neilson J.A."/>
            <person name="Onodera N.T."/>
            <person name="Poole A.M."/>
            <person name="Pritham E.J."/>
            <person name="Richards T.A."/>
            <person name="Rocap G."/>
            <person name="Roy S.W."/>
            <person name="Sarai C."/>
            <person name="Schaack S."/>
            <person name="Shirato S."/>
            <person name="Slamovits C.H."/>
            <person name="Spencer D.F."/>
            <person name="Suzuki S."/>
            <person name="Worden A.Z."/>
            <person name="Zauner S."/>
            <person name="Barry K."/>
            <person name="Bell C."/>
            <person name="Bharti A.K."/>
            <person name="Crow J.A."/>
            <person name="Grimwood J."/>
            <person name="Kramer R."/>
            <person name="Lindquist E."/>
            <person name="Lucas S."/>
            <person name="Salamov A."/>
            <person name="McFadden G.I."/>
            <person name="Lane C.E."/>
            <person name="Keeling P.J."/>
            <person name="Gray M.W."/>
            <person name="Grigoriev I.V."/>
            <person name="Archibald J.M."/>
        </authorList>
    </citation>
    <scope>NUCLEOTIDE SEQUENCE</scope>
    <source>
        <strain evidence="1 3">CCMP2712</strain>
    </source>
</reference>
<name>L1JHB5_GUITC</name>
<reference evidence="3" key="2">
    <citation type="submission" date="2012-11" db="EMBL/GenBank/DDBJ databases">
        <authorList>
            <person name="Kuo A."/>
            <person name="Curtis B.A."/>
            <person name="Tanifuji G."/>
            <person name="Burki F."/>
            <person name="Gruber A."/>
            <person name="Irimia M."/>
            <person name="Maruyama S."/>
            <person name="Arias M.C."/>
            <person name="Ball S.G."/>
            <person name="Gile G.H."/>
            <person name="Hirakawa Y."/>
            <person name="Hopkins J.F."/>
            <person name="Rensing S.A."/>
            <person name="Schmutz J."/>
            <person name="Symeonidi A."/>
            <person name="Elias M."/>
            <person name="Eveleigh R.J."/>
            <person name="Herman E.K."/>
            <person name="Klute M.J."/>
            <person name="Nakayama T."/>
            <person name="Obornik M."/>
            <person name="Reyes-Prieto A."/>
            <person name="Armbrust E.V."/>
            <person name="Aves S.J."/>
            <person name="Beiko R.G."/>
            <person name="Coutinho P."/>
            <person name="Dacks J.B."/>
            <person name="Durnford D.G."/>
            <person name="Fast N.M."/>
            <person name="Green B.R."/>
            <person name="Grisdale C."/>
            <person name="Hempe F."/>
            <person name="Henrissat B."/>
            <person name="Hoppner M.P."/>
            <person name="Ishida K.-I."/>
            <person name="Kim E."/>
            <person name="Koreny L."/>
            <person name="Kroth P.G."/>
            <person name="Liu Y."/>
            <person name="Malik S.-B."/>
            <person name="Maier U.G."/>
            <person name="McRose D."/>
            <person name="Mock T."/>
            <person name="Neilson J.A."/>
            <person name="Onodera N.T."/>
            <person name="Poole A.M."/>
            <person name="Pritham E.J."/>
            <person name="Richards T.A."/>
            <person name="Rocap G."/>
            <person name="Roy S.W."/>
            <person name="Sarai C."/>
            <person name="Schaack S."/>
            <person name="Shirato S."/>
            <person name="Slamovits C.H."/>
            <person name="Spencer D.F."/>
            <person name="Suzuki S."/>
            <person name="Worden A.Z."/>
            <person name="Zauner S."/>
            <person name="Barry K."/>
            <person name="Bell C."/>
            <person name="Bharti A.K."/>
            <person name="Crow J.A."/>
            <person name="Grimwood J."/>
            <person name="Kramer R."/>
            <person name="Lindquist E."/>
            <person name="Lucas S."/>
            <person name="Salamov A."/>
            <person name="McFadden G.I."/>
            <person name="Lane C.E."/>
            <person name="Keeling P.J."/>
            <person name="Gray M.W."/>
            <person name="Grigoriev I.V."/>
            <person name="Archibald J.M."/>
        </authorList>
    </citation>
    <scope>NUCLEOTIDE SEQUENCE</scope>
    <source>
        <strain evidence="3">CCMP2712</strain>
    </source>
</reference>
<gene>
    <name evidence="1" type="ORF">GUITHDRAFT_152017</name>
</gene>
<dbReference type="HOGENOM" id="CLU_1734955_0_0_1"/>
<sequence>MTKHCRIPSRDSQQMSSIPEIQKVFKKRSAQIRRVFLSYSQEDTEDLEDGKDETMNLKELYQFMKDSQQMDSKFGISKLASCFVTANSVVAGSSSGGDDGTWNDWDWELEYDEFLEVIVRIVDLKTKTAEGQLADKVDKFLSDCFAANTYN</sequence>